<protein>
    <submittedName>
        <fullName evidence="4">D-alanyl-D-alanine carboxypeptidase/D-alanyl-D-alanine-endopeptidase</fullName>
        <ecNumber evidence="4">3.4.16.4</ecNumber>
    </submittedName>
</protein>
<dbReference type="Gene3D" id="3.50.80.20">
    <property type="entry name" value="D-Ala-D-Ala carboxypeptidase C, peptidase S13"/>
    <property type="match status" value="1"/>
</dbReference>
<feature type="signal peptide" evidence="3">
    <location>
        <begin position="1"/>
        <end position="22"/>
    </location>
</feature>
<dbReference type="Gene3D" id="3.40.710.10">
    <property type="entry name" value="DD-peptidase/beta-lactamase superfamily"/>
    <property type="match status" value="1"/>
</dbReference>
<comment type="caution">
    <text evidence="4">The sequence shown here is derived from an EMBL/GenBank/DDBJ whole genome shotgun (WGS) entry which is preliminary data.</text>
</comment>
<feature type="chain" id="PRO_5032720720" evidence="3">
    <location>
        <begin position="23"/>
        <end position="495"/>
    </location>
</feature>
<dbReference type="PRINTS" id="PR00922">
    <property type="entry name" value="DADACBPTASE3"/>
</dbReference>
<dbReference type="EC" id="3.4.16.4" evidence="4"/>
<dbReference type="GO" id="GO:0009002">
    <property type="term" value="F:serine-type D-Ala-D-Ala carboxypeptidase activity"/>
    <property type="evidence" value="ECO:0007669"/>
    <property type="project" value="UniProtKB-EC"/>
</dbReference>
<evidence type="ECO:0000313" key="5">
    <source>
        <dbReference type="Proteomes" id="UP000436694"/>
    </source>
</evidence>
<dbReference type="PANTHER" id="PTHR30023:SF0">
    <property type="entry name" value="PENICILLIN-SENSITIVE CARBOXYPEPTIDASE A"/>
    <property type="match status" value="1"/>
</dbReference>
<accession>A0A844AZP3</accession>
<dbReference type="Pfam" id="PF02113">
    <property type="entry name" value="Peptidase_S13"/>
    <property type="match status" value="1"/>
</dbReference>
<keyword evidence="4" id="KW-0645">Protease</keyword>
<dbReference type="Proteomes" id="UP000436694">
    <property type="component" value="Unassembled WGS sequence"/>
</dbReference>
<dbReference type="PANTHER" id="PTHR30023">
    <property type="entry name" value="D-ALANYL-D-ALANINE CARBOXYPEPTIDASE"/>
    <property type="match status" value="1"/>
</dbReference>
<keyword evidence="3" id="KW-0732">Signal</keyword>
<dbReference type="GO" id="GO:0006508">
    <property type="term" value="P:proteolysis"/>
    <property type="evidence" value="ECO:0007669"/>
    <property type="project" value="InterPro"/>
</dbReference>
<proteinExistence type="inferred from homology"/>
<evidence type="ECO:0000256" key="1">
    <source>
        <dbReference type="ARBA" id="ARBA00006096"/>
    </source>
</evidence>
<dbReference type="InterPro" id="IPR012338">
    <property type="entry name" value="Beta-lactam/transpept-like"/>
</dbReference>
<dbReference type="InterPro" id="IPR000667">
    <property type="entry name" value="Peptidase_S13"/>
</dbReference>
<dbReference type="NCBIfam" id="TIGR00666">
    <property type="entry name" value="PBP4"/>
    <property type="match status" value="1"/>
</dbReference>
<dbReference type="PROSITE" id="PS51318">
    <property type="entry name" value="TAT"/>
    <property type="match status" value="1"/>
</dbReference>
<name>A0A844AZP3_9RHOB</name>
<keyword evidence="5" id="KW-1185">Reference proteome</keyword>
<dbReference type="AlphaFoldDB" id="A0A844AZP3"/>
<keyword evidence="2 4" id="KW-0378">Hydrolase</keyword>
<keyword evidence="4" id="KW-0121">Carboxypeptidase</keyword>
<reference evidence="4 5" key="1">
    <citation type="submission" date="2019-10" db="EMBL/GenBank/DDBJ databases">
        <title>Epibacterium sp. nov., isolated from seawater.</title>
        <authorList>
            <person name="Zhang X."/>
            <person name="Li N."/>
        </authorList>
    </citation>
    <scope>NUCLEOTIDE SEQUENCE [LARGE SCALE GENOMIC DNA]</scope>
    <source>
        <strain evidence="4 5">SM1969</strain>
    </source>
</reference>
<organism evidence="4 5">
    <name type="scientific">Tritonibacter aquimaris</name>
    <dbReference type="NCBI Taxonomy" id="2663379"/>
    <lineage>
        <taxon>Bacteria</taxon>
        <taxon>Pseudomonadati</taxon>
        <taxon>Pseudomonadota</taxon>
        <taxon>Alphaproteobacteria</taxon>
        <taxon>Rhodobacterales</taxon>
        <taxon>Paracoccaceae</taxon>
        <taxon>Tritonibacter</taxon>
    </lineage>
</organism>
<dbReference type="SUPFAM" id="SSF56601">
    <property type="entry name" value="beta-lactamase/transpeptidase-like"/>
    <property type="match status" value="1"/>
</dbReference>
<evidence type="ECO:0000313" key="4">
    <source>
        <dbReference type="EMBL" id="MQY42616.1"/>
    </source>
</evidence>
<sequence length="495" mass="52829">MMKRRSFLLMGGALSLAPSVAAANAPQLSLRPKLRPGPISPSANGGLKGLLARAGLSGKVVCAVADVKSGLRLEAEGGQTGLPPASVAKALTALYALDTFGADHRFRTELVATGTVIGGVLKGDLVLVGGGDSMLNTDHLAQLARSLKSAGVREVRGAFRIYDGALPQIKSIDPGQPDHVGYSPAVSGIALNFNRVHFEWKPSGGRWNVTMDARTDKYRPSVSMARMRVENRATPVYTYADRGGVDQWSVARAALGKGGSRWLPVRRPAAYAGDVFRTLARSHGIALPAAKDAAQRPQGQVLAVHKSPPLSVMLKAMLRYSNNLMAEMIGLAASRARGQNVKSLAQSGAAMSQWAATTYGMHSSKLVDHSGLGPQSRMTPDDLVSALIAAHKDGRLKPLLKGFPLRDANGRNVKNHPVKVAAKTGTLNFVSGLGGFMTARDGTELAFAIFTADQNARARISRAERERPQGARGWNRKSKQLQQRLIERWDAVYGR</sequence>
<dbReference type="InterPro" id="IPR006311">
    <property type="entry name" value="TAT_signal"/>
</dbReference>
<gene>
    <name evidence="4" type="primary">dacB</name>
    <name evidence="4" type="ORF">GG681_08165</name>
</gene>
<comment type="similarity">
    <text evidence="1">Belongs to the peptidase S13 family.</text>
</comment>
<dbReference type="EMBL" id="WIXK01000003">
    <property type="protein sequence ID" value="MQY42616.1"/>
    <property type="molecule type" value="Genomic_DNA"/>
</dbReference>
<evidence type="ECO:0000256" key="3">
    <source>
        <dbReference type="SAM" id="SignalP"/>
    </source>
</evidence>
<dbReference type="GO" id="GO:0000270">
    <property type="term" value="P:peptidoglycan metabolic process"/>
    <property type="evidence" value="ECO:0007669"/>
    <property type="project" value="TreeGrafter"/>
</dbReference>
<evidence type="ECO:0000256" key="2">
    <source>
        <dbReference type="ARBA" id="ARBA00022801"/>
    </source>
</evidence>